<evidence type="ECO:0000256" key="9">
    <source>
        <dbReference type="ARBA" id="ARBA00023136"/>
    </source>
</evidence>
<comment type="similarity">
    <text evidence="2 10">Belongs to the TrkH potassium transport family.</text>
</comment>
<dbReference type="PANTHER" id="PTHR31064:SF30">
    <property type="entry name" value="HIGH-AFFINITY POTASSIUM TRANSPORT PROTEIN-RELATED"/>
    <property type="match status" value="1"/>
</dbReference>
<keyword evidence="3 10" id="KW-0813">Transport</keyword>
<feature type="compositionally biased region" description="Polar residues" evidence="11">
    <location>
        <begin position="335"/>
        <end position="347"/>
    </location>
</feature>
<dbReference type="PANTHER" id="PTHR31064">
    <property type="entry name" value="POTASSIUM TRANSPORT PROTEIN DDB_G0292412-RELATED"/>
    <property type="match status" value="1"/>
</dbReference>
<evidence type="ECO:0000256" key="4">
    <source>
        <dbReference type="ARBA" id="ARBA00022538"/>
    </source>
</evidence>
<dbReference type="GO" id="GO:0005886">
    <property type="term" value="C:plasma membrane"/>
    <property type="evidence" value="ECO:0007669"/>
    <property type="project" value="InterPro"/>
</dbReference>
<dbReference type="GO" id="GO:1990573">
    <property type="term" value="P:potassium ion import across plasma membrane"/>
    <property type="evidence" value="ECO:0007669"/>
    <property type="project" value="TreeGrafter"/>
</dbReference>
<feature type="transmembrane region" description="Helical" evidence="10">
    <location>
        <begin position="601"/>
        <end position="621"/>
    </location>
</feature>
<feature type="transmembrane region" description="Helical" evidence="10">
    <location>
        <begin position="762"/>
        <end position="784"/>
    </location>
</feature>
<keyword evidence="5 10" id="KW-0812">Transmembrane</keyword>
<feature type="compositionally biased region" description="Polar residues" evidence="11">
    <location>
        <begin position="861"/>
        <end position="871"/>
    </location>
</feature>
<keyword evidence="7 10" id="KW-1133">Transmembrane helix</keyword>
<feature type="region of interest" description="Disordered" evidence="11">
    <location>
        <begin position="840"/>
        <end position="915"/>
    </location>
</feature>
<reference evidence="12" key="1">
    <citation type="submission" date="2020-11" db="EMBL/GenBank/DDBJ databases">
        <authorList>
            <consortium name="DOE Joint Genome Institute"/>
            <person name="Ahrendt S."/>
            <person name="Riley R."/>
            <person name="Andreopoulos W."/>
            <person name="Labutti K."/>
            <person name="Pangilinan J."/>
            <person name="Ruiz-Duenas F.J."/>
            <person name="Barrasa J.M."/>
            <person name="Sanchez-Garcia M."/>
            <person name="Camarero S."/>
            <person name="Miyauchi S."/>
            <person name="Serrano A."/>
            <person name="Linde D."/>
            <person name="Babiker R."/>
            <person name="Drula E."/>
            <person name="Ayuso-Fernandez I."/>
            <person name="Pacheco R."/>
            <person name="Padilla G."/>
            <person name="Ferreira P."/>
            <person name="Barriuso J."/>
            <person name="Kellner H."/>
            <person name="Castanera R."/>
            <person name="Alfaro M."/>
            <person name="Ramirez L."/>
            <person name="Pisabarro A.G."/>
            <person name="Kuo A."/>
            <person name="Tritt A."/>
            <person name="Lipzen A."/>
            <person name="He G."/>
            <person name="Yan M."/>
            <person name="Ng V."/>
            <person name="Cullen D."/>
            <person name="Martin F."/>
            <person name="Rosso M.-N."/>
            <person name="Henrissat B."/>
            <person name="Hibbett D."/>
            <person name="Martinez A.T."/>
            <person name="Grigoriev I.V."/>
        </authorList>
    </citation>
    <scope>NUCLEOTIDE SEQUENCE</scope>
    <source>
        <strain evidence="12">CBS 506.95</strain>
    </source>
</reference>
<evidence type="ECO:0000256" key="3">
    <source>
        <dbReference type="ARBA" id="ARBA00022448"/>
    </source>
</evidence>
<evidence type="ECO:0000313" key="13">
    <source>
        <dbReference type="Proteomes" id="UP000807306"/>
    </source>
</evidence>
<dbReference type="InterPro" id="IPR051143">
    <property type="entry name" value="TrkH_K-transport"/>
</dbReference>
<organism evidence="12 13">
    <name type="scientific">Crepidotus variabilis</name>
    <dbReference type="NCBI Taxonomy" id="179855"/>
    <lineage>
        <taxon>Eukaryota</taxon>
        <taxon>Fungi</taxon>
        <taxon>Dikarya</taxon>
        <taxon>Basidiomycota</taxon>
        <taxon>Agaricomycotina</taxon>
        <taxon>Agaricomycetes</taxon>
        <taxon>Agaricomycetidae</taxon>
        <taxon>Agaricales</taxon>
        <taxon>Agaricineae</taxon>
        <taxon>Crepidotaceae</taxon>
        <taxon>Crepidotus</taxon>
    </lineage>
</organism>
<feature type="transmembrane region" description="Helical" evidence="10">
    <location>
        <begin position="733"/>
        <end position="750"/>
    </location>
</feature>
<feature type="transmembrane region" description="Helical" evidence="10">
    <location>
        <begin position="67"/>
        <end position="88"/>
    </location>
</feature>
<feature type="transmembrane region" description="Helical" evidence="10">
    <location>
        <begin position="35"/>
        <end position="55"/>
    </location>
</feature>
<feature type="transmembrane region" description="Helical" evidence="10">
    <location>
        <begin position="539"/>
        <end position="559"/>
    </location>
</feature>
<protein>
    <recommendedName>
        <fullName evidence="10">Potassium transport protein</fullName>
    </recommendedName>
</protein>
<name>A0A9P6JQI9_9AGAR</name>
<dbReference type="InterPro" id="IPR015958">
    <property type="entry name" value="Trk1_fungi"/>
</dbReference>
<feature type="transmembrane region" description="Helical" evidence="10">
    <location>
        <begin position="464"/>
        <end position="488"/>
    </location>
</feature>
<dbReference type="Proteomes" id="UP000807306">
    <property type="component" value="Unassembled WGS sequence"/>
</dbReference>
<sequence>MTSFTNGRSTADGDEDEEPQKKSIWKQIGCHLNFYRVHLLFFTFAPILFSIIFYSSNGRYKISYVDSLFNCVSAMMVCGLATVDLSTLTPFQQVLLFVQMCIGNQVAVSWVMVIIRKFFFAKKFEHILRAKAASKAADIVAEAAVEHKPLPHRVVAFFKGRHISVKDEDSDNEDVENPSQGVIRKLRPDMIRRMDDAPKLVNPSGWVSEGGPTIMHKMTFLTPQISEKTMVEEPIPKSPTSTIPNRRPFSVDASIKRQRRLSDPGHLSRAPSPASNDAPIHRFDTVADSSPLGVPKRFPRTQTIEFAPSPRRGERGRSMQLSRAETNGFREGSSARDSNLHEPTSMQYRRQSLSAPYSIQSHHTHPRQKNSRTRGFGGFPTPWRILRNIISRIFPTRIKQTLVRTMTIPASISLAPSVGEAQSGAKQVPYISFEAIVGRNSAFHLLTNDQLEEVGGVEYRALNALFWIVPIYHIGIQLISFIVIAPYISQPQWQPVFQDQQKRSLNTVWFSAFQVVSAYTNTGMSLVDQSMLPFQSARVMIIFIIILVLAGNTAFPIFLRFSIWATTKFVRKNSRLNETLHFLLDHPRRCFIYLFPSHQTWFLLTIVLGLTCIDWFCFLILDIHDQAIESIPINIRVLDGLMQAIAVRAAGFGIVPLAMLAPAVKVLYVVMMYISVYPIAMSVRSTNVYEEQSLGVFNDHDPNDDNDENKFVAAGSRLTVWSRYLAMHARRQLAFDMWWMALSLFIICIIERNHLDNPDNFGWFNVFNIIFELVSAYGTVGLSLGIPTQNYSFSGAFHPLSKLIVCAVMLRGRHRGLPVAIDRAIMLPSEVQQAEEVFFDNASTHRAPTEASGNPYRRSDTIISHRSSGTSEIRHRAPRQPSKIFHGDDLELVPEQREKRSLSADEESTGSASSS</sequence>
<dbReference type="PIRSF" id="PIRSF002450">
    <property type="entry name" value="K+_transpter_TRK"/>
    <property type="match status" value="1"/>
</dbReference>
<evidence type="ECO:0000256" key="10">
    <source>
        <dbReference type="PIRNR" id="PIRNR002450"/>
    </source>
</evidence>
<dbReference type="OrthoDB" id="9999863at2759"/>
<evidence type="ECO:0000256" key="11">
    <source>
        <dbReference type="SAM" id="MobiDB-lite"/>
    </source>
</evidence>
<evidence type="ECO:0000313" key="12">
    <source>
        <dbReference type="EMBL" id="KAF9529697.1"/>
    </source>
</evidence>
<keyword evidence="8 10" id="KW-0406">Ion transport</keyword>
<evidence type="ECO:0000256" key="2">
    <source>
        <dbReference type="ARBA" id="ARBA00009137"/>
    </source>
</evidence>
<feature type="transmembrane region" description="Helical" evidence="10">
    <location>
        <begin position="641"/>
        <end position="660"/>
    </location>
</feature>
<keyword evidence="13" id="KW-1185">Reference proteome</keyword>
<feature type="transmembrane region" description="Helical" evidence="10">
    <location>
        <begin position="508"/>
        <end position="527"/>
    </location>
</feature>
<evidence type="ECO:0000256" key="8">
    <source>
        <dbReference type="ARBA" id="ARBA00023065"/>
    </source>
</evidence>
<accession>A0A9P6JQI9</accession>
<comment type="caution">
    <text evidence="12">The sequence shown here is derived from an EMBL/GenBank/DDBJ whole genome shotgun (WGS) entry which is preliminary data.</text>
</comment>
<evidence type="ECO:0000256" key="1">
    <source>
        <dbReference type="ARBA" id="ARBA00004141"/>
    </source>
</evidence>
<proteinExistence type="inferred from homology"/>
<gene>
    <name evidence="12" type="ORF">CPB83DRAFT_851995</name>
</gene>
<keyword evidence="4 10" id="KW-0633">Potassium transport</keyword>
<dbReference type="InterPro" id="IPR004773">
    <property type="entry name" value="K/Na_transp_Trk1/HKT1"/>
</dbReference>
<evidence type="ECO:0000256" key="6">
    <source>
        <dbReference type="ARBA" id="ARBA00022958"/>
    </source>
</evidence>
<dbReference type="GO" id="GO:0140107">
    <property type="term" value="F:high-affinity potassium ion transmembrane transporter activity"/>
    <property type="evidence" value="ECO:0007669"/>
    <property type="project" value="TreeGrafter"/>
</dbReference>
<feature type="compositionally biased region" description="Basic and acidic residues" evidence="11">
    <location>
        <begin position="885"/>
        <end position="903"/>
    </location>
</feature>
<feature type="region of interest" description="Disordered" evidence="11">
    <location>
        <begin position="232"/>
        <end position="347"/>
    </location>
</feature>
<dbReference type="Pfam" id="PF02386">
    <property type="entry name" value="TrkH"/>
    <property type="match status" value="1"/>
</dbReference>
<dbReference type="AlphaFoldDB" id="A0A9P6JQI9"/>
<keyword evidence="9 10" id="KW-0472">Membrane</keyword>
<dbReference type="NCBIfam" id="TIGR00934">
    <property type="entry name" value="2a38euk"/>
    <property type="match status" value="1"/>
</dbReference>
<evidence type="ECO:0000256" key="7">
    <source>
        <dbReference type="ARBA" id="ARBA00022989"/>
    </source>
</evidence>
<comment type="subcellular location">
    <subcellularLocation>
        <location evidence="1">Membrane</location>
        <topology evidence="1">Multi-pass membrane protein</topology>
    </subcellularLocation>
</comment>
<feature type="transmembrane region" description="Helical" evidence="10">
    <location>
        <begin position="94"/>
        <end position="115"/>
    </location>
</feature>
<evidence type="ECO:0000256" key="5">
    <source>
        <dbReference type="ARBA" id="ARBA00022692"/>
    </source>
</evidence>
<dbReference type="InterPro" id="IPR003445">
    <property type="entry name" value="Cat_transpt"/>
</dbReference>
<dbReference type="GO" id="GO:0030007">
    <property type="term" value="P:intracellular potassium ion homeostasis"/>
    <property type="evidence" value="ECO:0007669"/>
    <property type="project" value="UniProtKB-UniRule"/>
</dbReference>
<dbReference type="EMBL" id="MU157844">
    <property type="protein sequence ID" value="KAF9529697.1"/>
    <property type="molecule type" value="Genomic_DNA"/>
</dbReference>
<keyword evidence="6 10" id="KW-0630">Potassium</keyword>